<evidence type="ECO:0000313" key="8">
    <source>
        <dbReference type="EMBL" id="RBO86386.1"/>
    </source>
</evidence>
<proteinExistence type="inferred from homology"/>
<feature type="domain" description="Methyl-accepting transducer" evidence="7">
    <location>
        <begin position="393"/>
        <end position="629"/>
    </location>
</feature>
<reference evidence="8 9" key="1">
    <citation type="submission" date="2018-06" db="EMBL/GenBank/DDBJ databases">
        <title>Genomic Encyclopedia of Type Strains, Phase III (KMG-III): the genomes of soil and plant-associated and newly described type strains.</title>
        <authorList>
            <person name="Whitman W."/>
        </authorList>
    </citation>
    <scope>NUCLEOTIDE SEQUENCE [LARGE SCALE GENOMIC DNA]</scope>
    <source>
        <strain evidence="8 9">CECT 7732</strain>
    </source>
</reference>
<dbReference type="InterPro" id="IPR004089">
    <property type="entry name" value="MCPsignal_dom"/>
</dbReference>
<feature type="transmembrane region" description="Helical" evidence="6">
    <location>
        <begin position="312"/>
        <end position="332"/>
    </location>
</feature>
<dbReference type="AlphaFoldDB" id="A0A366D8R4"/>
<evidence type="ECO:0000259" key="7">
    <source>
        <dbReference type="PROSITE" id="PS50111"/>
    </source>
</evidence>
<keyword evidence="5" id="KW-0175">Coiled coil</keyword>
<keyword evidence="9" id="KW-1185">Reference proteome</keyword>
<evidence type="ECO:0000256" key="2">
    <source>
        <dbReference type="ARBA" id="ARBA00023224"/>
    </source>
</evidence>
<evidence type="ECO:0000256" key="3">
    <source>
        <dbReference type="ARBA" id="ARBA00029447"/>
    </source>
</evidence>
<name>A0A366D8R4_9GAMM</name>
<keyword evidence="6" id="KW-0812">Transmembrane</keyword>
<organism evidence="8 9">
    <name type="scientific">Marinomonas aquiplantarum</name>
    <dbReference type="NCBI Taxonomy" id="491951"/>
    <lineage>
        <taxon>Bacteria</taxon>
        <taxon>Pseudomonadati</taxon>
        <taxon>Pseudomonadota</taxon>
        <taxon>Gammaproteobacteria</taxon>
        <taxon>Oceanospirillales</taxon>
        <taxon>Oceanospirillaceae</taxon>
        <taxon>Marinomonas</taxon>
    </lineage>
</organism>
<dbReference type="SMART" id="SM00283">
    <property type="entry name" value="MA"/>
    <property type="match status" value="1"/>
</dbReference>
<comment type="similarity">
    <text evidence="3">Belongs to the methyl-accepting chemotaxis (MCP) protein family.</text>
</comment>
<dbReference type="PROSITE" id="PS50111">
    <property type="entry name" value="CHEMOTAXIS_TRANSDUC_2"/>
    <property type="match status" value="1"/>
</dbReference>
<keyword evidence="6" id="KW-1133">Transmembrane helix</keyword>
<feature type="coiled-coil region" evidence="5">
    <location>
        <begin position="185"/>
        <end position="212"/>
    </location>
</feature>
<accession>A0A366D8R4</accession>
<sequence length="660" mass="72730">MAGLELKISHVTRTTTMSYLIIAAMLIALLLWSLMQFRGAFEKSDSYTQVWEYSAIDLKQQIESYLSSGEASTLQSAQEFIQTKIYPTLETLPDDIKDPIQAPLAEIQQSLESDVRAAGKLSGSPFALIENNERQILLSLDALADKINLYLESNSLADAAPYLASQAYLYADLAHVNGAKNEYLAKTTEDNLQRLKEALIRFQANIKAFSELPILSLEGDQDTDTEDDLSALMGWDTDESDDIVDPLEEAKSELHTWSHRYLKDVSSSLSGIQQATAAQTKIRGLIEQLEETLKAGTTNIQQSAEDTQQQTLMAFSLFVLLMVITTIVVHIFQNKVVVKSAKDLYNAVKELVEHQNVQTLKVGKTKNELSDVAHYLNRYLEQVSVQRQQRDTELNNISVSLNEMLNAFGQVHKLGMDSKQKLDNTLDLSSQVEVLANKAEVRAQEVASYATDTNTAMTHSVDQAAALAQANQTTVERLDSSRNALNNLENSVSSASSIVGGIKDISEQTNLLALNAAIEAARAGEHGRGFAVVASEVRTLSSRTQQSLEEITDIFASLNSATGKLKKNIELIEHASHEQISLTQALGQSAQDVLDKSQQSTHLAKKASGYAAEQKTGMNRLNEAVVQIREQANESEAFMSRVTDNIKQKIQDITTTLGIR</sequence>
<dbReference type="PANTHER" id="PTHR32089">
    <property type="entry name" value="METHYL-ACCEPTING CHEMOTAXIS PROTEIN MCPB"/>
    <property type="match status" value="1"/>
</dbReference>
<gene>
    <name evidence="8" type="ORF">DFP76_101664</name>
</gene>
<dbReference type="GO" id="GO:0006935">
    <property type="term" value="P:chemotaxis"/>
    <property type="evidence" value="ECO:0007669"/>
    <property type="project" value="UniProtKB-ARBA"/>
</dbReference>
<evidence type="ECO:0000256" key="1">
    <source>
        <dbReference type="ARBA" id="ARBA00004370"/>
    </source>
</evidence>
<protein>
    <submittedName>
        <fullName evidence="8">Methyl-accepting chemotaxis protein</fullName>
    </submittedName>
</protein>
<dbReference type="SUPFAM" id="SSF58104">
    <property type="entry name" value="Methyl-accepting chemotaxis protein (MCP) signaling domain"/>
    <property type="match status" value="1"/>
</dbReference>
<comment type="caution">
    <text evidence="8">The sequence shown here is derived from an EMBL/GenBank/DDBJ whole genome shotgun (WGS) entry which is preliminary data.</text>
</comment>
<dbReference type="Proteomes" id="UP000252086">
    <property type="component" value="Unassembled WGS sequence"/>
</dbReference>
<dbReference type="Pfam" id="PF00015">
    <property type="entry name" value="MCPsignal"/>
    <property type="match status" value="1"/>
</dbReference>
<dbReference type="PANTHER" id="PTHR32089:SF120">
    <property type="entry name" value="METHYL-ACCEPTING CHEMOTAXIS PROTEIN TLPQ"/>
    <property type="match status" value="1"/>
</dbReference>
<dbReference type="GO" id="GO:0007165">
    <property type="term" value="P:signal transduction"/>
    <property type="evidence" value="ECO:0007669"/>
    <property type="project" value="UniProtKB-KW"/>
</dbReference>
<dbReference type="Gene3D" id="1.10.287.950">
    <property type="entry name" value="Methyl-accepting chemotaxis protein"/>
    <property type="match status" value="1"/>
</dbReference>
<keyword evidence="2 4" id="KW-0807">Transducer</keyword>
<evidence type="ECO:0000256" key="4">
    <source>
        <dbReference type="PROSITE-ProRule" id="PRU00284"/>
    </source>
</evidence>
<comment type="subcellular location">
    <subcellularLocation>
        <location evidence="1">Membrane</location>
    </subcellularLocation>
</comment>
<keyword evidence="6" id="KW-0472">Membrane</keyword>
<evidence type="ECO:0000256" key="6">
    <source>
        <dbReference type="SAM" id="Phobius"/>
    </source>
</evidence>
<dbReference type="GO" id="GO:0016020">
    <property type="term" value="C:membrane"/>
    <property type="evidence" value="ECO:0007669"/>
    <property type="project" value="UniProtKB-SubCell"/>
</dbReference>
<evidence type="ECO:0000313" key="9">
    <source>
        <dbReference type="Proteomes" id="UP000252086"/>
    </source>
</evidence>
<dbReference type="EMBL" id="QNRF01000001">
    <property type="protein sequence ID" value="RBO86386.1"/>
    <property type="molecule type" value="Genomic_DNA"/>
</dbReference>
<feature type="transmembrane region" description="Helical" evidence="6">
    <location>
        <begin position="16"/>
        <end position="34"/>
    </location>
</feature>
<evidence type="ECO:0000256" key="5">
    <source>
        <dbReference type="SAM" id="Coils"/>
    </source>
</evidence>